<dbReference type="GeneID" id="106170353"/>
<comment type="subcellular location">
    <subcellularLocation>
        <location evidence="2 13">Endoplasmic reticulum membrane</location>
    </subcellularLocation>
</comment>
<dbReference type="PIRSF" id="PIRSF000047">
    <property type="entry name" value="Cytochrome_CYPVIIA1"/>
    <property type="match status" value="1"/>
</dbReference>
<evidence type="ECO:0000256" key="8">
    <source>
        <dbReference type="ARBA" id="ARBA00023002"/>
    </source>
</evidence>
<accession>A0A1S3J5R7</accession>
<dbReference type="InterPro" id="IPR036396">
    <property type="entry name" value="Cyt_P450_sf"/>
</dbReference>
<keyword evidence="6 13" id="KW-0479">Metal-binding</keyword>
<sequence>MSLPVIAAVVTAFSALVLYLWSRRKSSTDPPILKGWVPWLGCAVEFGKAPLWFIQKAKCKLGPLFTIYVTGKRLTFVTEQEDFKHFFQSPNVDFQQAVQQPVKNTASVKEESFFQYHTKIHDTVKGRLAPSKLGLISQQLSKGFLEQLNKSERSGQSIDLNDFIRNVMYAAVLNHLFGKGVMPTDTKEGLRELTVNFVEYDDEFEYGSQLPELFLKQWAKSKHWLLNLFRNIVKKLDTEQRSSGEDETLLQTLIASVDRPHAPNYGLLLMWASLANAIPISFWTVAFILSEEGCLEKAKKEIKEALGSPGSLPSDAEIPEETLLKMPYIKQCIMEAIRLRSPGVITRKVVKPIPIRNYIIPAGDHIMLSPYWAHRNTQFFPDPERFYPERWDKADLEKNVFLEGFVAFGGGRYQCPGRWFALMEIHIFIALLLHKFDMKLVSNVPNLSPLHLVGTQQPVGKCLVDYKMY</sequence>
<comment type="cofactor">
    <cofactor evidence="1 13 14">
        <name>heme</name>
        <dbReference type="ChEBI" id="CHEBI:30413"/>
    </cofactor>
</comment>
<dbReference type="GO" id="GO:0005506">
    <property type="term" value="F:iron ion binding"/>
    <property type="evidence" value="ECO:0007669"/>
    <property type="project" value="InterPro"/>
</dbReference>
<evidence type="ECO:0000256" key="2">
    <source>
        <dbReference type="ARBA" id="ARBA00004586"/>
    </source>
</evidence>
<feature type="binding site" description="axial binding residue" evidence="14">
    <location>
        <position position="415"/>
    </location>
    <ligand>
        <name>heme</name>
        <dbReference type="ChEBI" id="CHEBI:30413"/>
    </ligand>
    <ligandPart>
        <name>Fe</name>
        <dbReference type="ChEBI" id="CHEBI:18248"/>
    </ligandPart>
</feature>
<dbReference type="STRING" id="7574.A0A1S3J5R7"/>
<evidence type="ECO:0000256" key="15">
    <source>
        <dbReference type="PIRSR" id="PIRSR000047-2"/>
    </source>
</evidence>
<dbReference type="Pfam" id="PF00067">
    <property type="entry name" value="p450"/>
    <property type="match status" value="1"/>
</dbReference>
<proteinExistence type="inferred from homology"/>
<feature type="binding site" evidence="15">
    <location>
        <position position="276"/>
    </location>
    <ligand>
        <name>substrate</name>
    </ligand>
</feature>
<evidence type="ECO:0000256" key="5">
    <source>
        <dbReference type="ARBA" id="ARBA00022617"/>
    </source>
</evidence>
<evidence type="ECO:0000313" key="17">
    <source>
        <dbReference type="Proteomes" id="UP000085678"/>
    </source>
</evidence>
<dbReference type="KEGG" id="lak:106170353"/>
<feature type="transmembrane region" description="Helical" evidence="16">
    <location>
        <begin position="268"/>
        <end position="289"/>
    </location>
</feature>
<keyword evidence="12" id="KW-0753">Steroid metabolism</keyword>
<keyword evidence="16" id="KW-0812">Transmembrane</keyword>
<dbReference type="PANTHER" id="PTHR24304">
    <property type="entry name" value="CYTOCHROME P450 FAMILY 7"/>
    <property type="match status" value="1"/>
</dbReference>
<dbReference type="AlphaFoldDB" id="A0A1S3J5R7"/>
<evidence type="ECO:0000256" key="7">
    <source>
        <dbReference type="ARBA" id="ARBA00022824"/>
    </source>
</evidence>
<dbReference type="SUPFAM" id="SSF48264">
    <property type="entry name" value="Cytochrome P450"/>
    <property type="match status" value="1"/>
</dbReference>
<evidence type="ECO:0000256" key="11">
    <source>
        <dbReference type="ARBA" id="ARBA00023136"/>
    </source>
</evidence>
<dbReference type="GO" id="GO:0008395">
    <property type="term" value="F:steroid hydroxylase activity"/>
    <property type="evidence" value="ECO:0007669"/>
    <property type="project" value="TreeGrafter"/>
</dbReference>
<evidence type="ECO:0000256" key="16">
    <source>
        <dbReference type="SAM" id="Phobius"/>
    </source>
</evidence>
<keyword evidence="9 13" id="KW-0408">Iron</keyword>
<evidence type="ECO:0000256" key="6">
    <source>
        <dbReference type="ARBA" id="ARBA00022723"/>
    </source>
</evidence>
<evidence type="ECO:0000256" key="9">
    <source>
        <dbReference type="ARBA" id="ARBA00023004"/>
    </source>
</evidence>
<dbReference type="GO" id="GO:0006699">
    <property type="term" value="P:bile acid biosynthetic process"/>
    <property type="evidence" value="ECO:0007669"/>
    <property type="project" value="TreeGrafter"/>
</dbReference>
<dbReference type="PRINTS" id="PR00465">
    <property type="entry name" value="EP450IV"/>
</dbReference>
<feature type="transmembrane region" description="Helical" evidence="16">
    <location>
        <begin position="6"/>
        <end position="22"/>
    </location>
</feature>
<dbReference type="Proteomes" id="UP000085678">
    <property type="component" value="Unplaced"/>
</dbReference>
<protein>
    <submittedName>
        <fullName evidence="18">24-hydroxycholesterol 7-alpha-hydroxylase-like</fullName>
    </submittedName>
</protein>
<dbReference type="InterPro" id="IPR024204">
    <property type="entry name" value="Cyt_P450_CYP7A1-type"/>
</dbReference>
<dbReference type="PANTHER" id="PTHR24304:SF2">
    <property type="entry name" value="24-HYDROXYCHOLESTEROL 7-ALPHA-HYDROXYLASE"/>
    <property type="match status" value="1"/>
</dbReference>
<evidence type="ECO:0000256" key="1">
    <source>
        <dbReference type="ARBA" id="ARBA00001971"/>
    </source>
</evidence>
<comment type="similarity">
    <text evidence="4 13">Belongs to the cytochrome P450 family.</text>
</comment>
<comment type="pathway">
    <text evidence="3">Lipid metabolism; bile acid biosynthesis.</text>
</comment>
<evidence type="ECO:0000256" key="14">
    <source>
        <dbReference type="PIRSR" id="PIRSR000047-1"/>
    </source>
</evidence>
<dbReference type="GO" id="GO:0005789">
    <property type="term" value="C:endoplasmic reticulum membrane"/>
    <property type="evidence" value="ECO:0007669"/>
    <property type="project" value="UniProtKB-SubCell"/>
</dbReference>
<organism evidence="17 18">
    <name type="scientific">Lingula anatina</name>
    <name type="common">Brachiopod</name>
    <name type="synonym">Lingula unguis</name>
    <dbReference type="NCBI Taxonomy" id="7574"/>
    <lineage>
        <taxon>Eukaryota</taxon>
        <taxon>Metazoa</taxon>
        <taxon>Spiralia</taxon>
        <taxon>Lophotrochozoa</taxon>
        <taxon>Brachiopoda</taxon>
        <taxon>Linguliformea</taxon>
        <taxon>Lingulata</taxon>
        <taxon>Lingulida</taxon>
        <taxon>Linguloidea</taxon>
        <taxon>Lingulidae</taxon>
        <taxon>Lingula</taxon>
    </lineage>
</organism>
<dbReference type="InParanoid" id="A0A1S3J5R7"/>
<name>A0A1S3J5R7_LINAN</name>
<evidence type="ECO:0000256" key="4">
    <source>
        <dbReference type="ARBA" id="ARBA00010617"/>
    </source>
</evidence>
<dbReference type="GO" id="GO:0016705">
    <property type="term" value="F:oxidoreductase activity, acting on paired donors, with incorporation or reduction of molecular oxygen"/>
    <property type="evidence" value="ECO:0007669"/>
    <property type="project" value="InterPro"/>
</dbReference>
<keyword evidence="10" id="KW-0443">Lipid metabolism</keyword>
<keyword evidence="16" id="KW-1133">Transmembrane helix</keyword>
<keyword evidence="17" id="KW-1185">Reference proteome</keyword>
<dbReference type="GO" id="GO:0020037">
    <property type="term" value="F:heme binding"/>
    <property type="evidence" value="ECO:0007669"/>
    <property type="project" value="InterPro"/>
</dbReference>
<keyword evidence="7 13" id="KW-0256">Endoplasmic reticulum</keyword>
<dbReference type="InterPro" id="IPR050529">
    <property type="entry name" value="CYP450_sterol_14alpha_dmase"/>
</dbReference>
<keyword evidence="11 13" id="KW-0472">Membrane</keyword>
<dbReference type="RefSeq" id="XP_013405648.2">
    <property type="nucleotide sequence ID" value="XM_013550194.2"/>
</dbReference>
<dbReference type="Gene3D" id="1.10.630.10">
    <property type="entry name" value="Cytochrome P450"/>
    <property type="match status" value="1"/>
</dbReference>
<dbReference type="InterPro" id="IPR001128">
    <property type="entry name" value="Cyt_P450"/>
</dbReference>
<dbReference type="InterPro" id="IPR002403">
    <property type="entry name" value="Cyt_P450_E_grp-IV"/>
</dbReference>
<evidence type="ECO:0000256" key="12">
    <source>
        <dbReference type="ARBA" id="ARBA00023221"/>
    </source>
</evidence>
<keyword evidence="8" id="KW-0560">Oxidoreductase</keyword>
<evidence type="ECO:0000256" key="13">
    <source>
        <dbReference type="PIRNR" id="PIRNR000047"/>
    </source>
</evidence>
<evidence type="ECO:0000256" key="10">
    <source>
        <dbReference type="ARBA" id="ARBA00023098"/>
    </source>
</evidence>
<dbReference type="GO" id="GO:0042632">
    <property type="term" value="P:cholesterol homeostasis"/>
    <property type="evidence" value="ECO:0007669"/>
    <property type="project" value="TreeGrafter"/>
</dbReference>
<gene>
    <name evidence="18" type="primary">LOC106170353</name>
</gene>
<reference evidence="18" key="1">
    <citation type="submission" date="2025-08" db="UniProtKB">
        <authorList>
            <consortium name="RefSeq"/>
        </authorList>
    </citation>
    <scope>IDENTIFICATION</scope>
    <source>
        <tissue evidence="18">Gonads</tissue>
    </source>
</reference>
<dbReference type="OrthoDB" id="6692864at2759"/>
<evidence type="ECO:0000313" key="18">
    <source>
        <dbReference type="RefSeq" id="XP_013405648.2"/>
    </source>
</evidence>
<keyword evidence="5 13" id="KW-0349">Heme</keyword>
<evidence type="ECO:0000256" key="3">
    <source>
        <dbReference type="ARBA" id="ARBA00004860"/>
    </source>
</evidence>